<dbReference type="EMBL" id="ACIS01000009">
    <property type="protein sequence ID" value="EEG07284.1"/>
    <property type="molecule type" value="Genomic_DNA"/>
</dbReference>
<dbReference type="eggNOG" id="COG0354">
    <property type="taxonomic scope" value="Bacteria"/>
</dbReference>
<name>B9Z6W9_9NEIS</name>
<dbReference type="InterPro" id="IPR006222">
    <property type="entry name" value="GCVT_N"/>
</dbReference>
<evidence type="ECO:0000313" key="3">
    <source>
        <dbReference type="Proteomes" id="UP000003165"/>
    </source>
</evidence>
<dbReference type="InterPro" id="IPR045179">
    <property type="entry name" value="YgfZ/GcvT"/>
</dbReference>
<protein>
    <submittedName>
        <fullName evidence="2">Folate-binding protein YgfZ</fullName>
    </submittedName>
</protein>
<dbReference type="Pfam" id="PF01571">
    <property type="entry name" value="GCV_T"/>
    <property type="match status" value="1"/>
</dbReference>
<proteinExistence type="predicted"/>
<organism evidence="2 3">
    <name type="scientific">Pseudogulbenkiania ferrooxidans 2002</name>
    <dbReference type="NCBI Taxonomy" id="279714"/>
    <lineage>
        <taxon>Bacteria</taxon>
        <taxon>Pseudomonadati</taxon>
        <taxon>Pseudomonadota</taxon>
        <taxon>Betaproteobacteria</taxon>
        <taxon>Neisseriales</taxon>
        <taxon>Chromobacteriaceae</taxon>
        <taxon>Pseudogulbenkiania</taxon>
    </lineage>
</organism>
<evidence type="ECO:0000259" key="1">
    <source>
        <dbReference type="Pfam" id="PF01571"/>
    </source>
</evidence>
<dbReference type="Gene3D" id="3.30.70.1630">
    <property type="match status" value="1"/>
</dbReference>
<dbReference type="PANTHER" id="PTHR22602:SF0">
    <property type="entry name" value="TRANSFERASE CAF17, MITOCHONDRIAL-RELATED"/>
    <property type="match status" value="1"/>
</dbReference>
<reference evidence="2 3" key="1">
    <citation type="submission" date="2009-02" db="EMBL/GenBank/DDBJ databases">
        <title>Sequencing of the draft genome and assembly of Lutiella nitroferrum 2002.</title>
        <authorList>
            <consortium name="US DOE Joint Genome Institute (JGI-PGF)"/>
            <person name="Lucas S."/>
            <person name="Copeland A."/>
            <person name="Lapidus A."/>
            <person name="Glavina del Rio T."/>
            <person name="Tice H."/>
            <person name="Bruce D."/>
            <person name="Goodwin L."/>
            <person name="Pitluck S."/>
            <person name="Larimer F."/>
            <person name="Land M.L."/>
            <person name="Hauser L."/>
            <person name="Coates J.D."/>
        </authorList>
    </citation>
    <scope>NUCLEOTIDE SEQUENCE [LARGE SCALE GENOMIC DNA]</scope>
    <source>
        <strain evidence="2 3">2002</strain>
    </source>
</reference>
<dbReference type="PANTHER" id="PTHR22602">
    <property type="entry name" value="TRANSFERASE CAF17, MITOCHONDRIAL-RELATED"/>
    <property type="match status" value="1"/>
</dbReference>
<dbReference type="InterPro" id="IPR017703">
    <property type="entry name" value="YgfZ/GCV_T_CS"/>
</dbReference>
<dbReference type="PIRSF" id="PIRSF006487">
    <property type="entry name" value="GcvT"/>
    <property type="match status" value="1"/>
</dbReference>
<dbReference type="Gene3D" id="2.40.30.160">
    <property type="match status" value="1"/>
</dbReference>
<feature type="domain" description="GCVT N-terminal" evidence="1">
    <location>
        <begin position="10"/>
        <end position="140"/>
    </location>
</feature>
<dbReference type="NCBIfam" id="TIGR03317">
    <property type="entry name" value="ygfZ_signature"/>
    <property type="match status" value="1"/>
</dbReference>
<dbReference type="Gene3D" id="3.30.70.1400">
    <property type="entry name" value="Aminomethyltransferase beta-barrel domains"/>
    <property type="match status" value="1"/>
</dbReference>
<dbReference type="GO" id="GO:0016226">
    <property type="term" value="P:iron-sulfur cluster assembly"/>
    <property type="evidence" value="ECO:0007669"/>
    <property type="project" value="TreeGrafter"/>
</dbReference>
<gene>
    <name evidence="2" type="ORF">FuraDRAFT_3105</name>
</gene>
<dbReference type="AlphaFoldDB" id="B9Z6W9"/>
<accession>B9Z6W9</accession>
<dbReference type="Proteomes" id="UP000003165">
    <property type="component" value="Unassembled WGS sequence"/>
</dbReference>
<dbReference type="RefSeq" id="WP_008955124.1">
    <property type="nucleotide sequence ID" value="NZ_ACIS01000009.1"/>
</dbReference>
<evidence type="ECO:0000313" key="2">
    <source>
        <dbReference type="EMBL" id="EEG07284.1"/>
    </source>
</evidence>
<sequence>MSGLSADVADDFEQQLEAVCNGNAQCSMAHFSIIRVSGRDAQSFLQGQLSSDLREVSESRSQYSSYSNAKGRVLGNFLIWQFRGDYFLLVSADIATALCRRLSMFVLRSEVKLEVLAEPWLLAGVKGGGAEAVLKDVFTEVPAQPHDVIANESGAIIRLPAGNLLLSYDASASGSIKSRLEQACRQVGVEAWSLLDIAAGVPWVTRPTQEQFVPQMINMDVLGGISFKKGCYPGQEIVARTQYLGKVKRRLFRVELPVKASPGDPLYSPATGDQAIGMIVNTGCDQHGALVALAVAQLAGWETGLFLEKEYKNVLKDLGLPYVID</sequence>
<keyword evidence="3" id="KW-1185">Reference proteome</keyword>
<dbReference type="SUPFAM" id="SSF103025">
    <property type="entry name" value="Folate-binding domain"/>
    <property type="match status" value="1"/>
</dbReference>
<comment type="caution">
    <text evidence="2">The sequence shown here is derived from an EMBL/GenBank/DDBJ whole genome shotgun (WGS) entry which is preliminary data.</text>
</comment>